<dbReference type="InterPro" id="IPR036291">
    <property type="entry name" value="NAD(P)-bd_dom_sf"/>
</dbReference>
<reference evidence="6 7" key="1">
    <citation type="submission" date="2017-04" db="EMBL/GenBank/DDBJ databases">
        <authorList>
            <person name="Afonso C.L."/>
            <person name="Miller P.J."/>
            <person name="Scott M.A."/>
            <person name="Spackman E."/>
            <person name="Goraichik I."/>
            <person name="Dimitrov K.M."/>
            <person name="Suarez D.L."/>
            <person name="Swayne D.E."/>
        </authorList>
    </citation>
    <scope>NUCLEOTIDE SEQUENCE [LARGE SCALE GENOMIC DNA]</scope>
    <source>
        <strain evidence="6 7">CGMCC 1.10972</strain>
    </source>
</reference>
<dbReference type="PANTHER" id="PTHR43580">
    <property type="entry name" value="OXIDOREDUCTASE GLYR1-RELATED"/>
    <property type="match status" value="1"/>
</dbReference>
<dbReference type="GO" id="GO:0050661">
    <property type="term" value="F:NADP binding"/>
    <property type="evidence" value="ECO:0007669"/>
    <property type="project" value="InterPro"/>
</dbReference>
<dbReference type="AlphaFoldDB" id="A0A1W2CZC8"/>
<evidence type="ECO:0000259" key="5">
    <source>
        <dbReference type="Pfam" id="PF14833"/>
    </source>
</evidence>
<dbReference type="STRING" id="937218.SAMN06297251_1128"/>
<keyword evidence="1" id="KW-0560">Oxidoreductase</keyword>
<evidence type="ECO:0000256" key="1">
    <source>
        <dbReference type="ARBA" id="ARBA00023002"/>
    </source>
</evidence>
<dbReference type="PIRSF" id="PIRSF000103">
    <property type="entry name" value="HIBADH"/>
    <property type="match status" value="1"/>
</dbReference>
<dbReference type="InterPro" id="IPR006115">
    <property type="entry name" value="6PGDH_NADP-bd"/>
</dbReference>
<dbReference type="RefSeq" id="WP_170923292.1">
    <property type="nucleotide sequence ID" value="NZ_FWXR01000012.1"/>
</dbReference>
<feature type="domain" description="3-hydroxyisobutyrate dehydrogenase-like NAD-binding" evidence="5">
    <location>
        <begin position="166"/>
        <end position="283"/>
    </location>
</feature>
<evidence type="ECO:0000259" key="4">
    <source>
        <dbReference type="Pfam" id="PF03446"/>
    </source>
</evidence>
<evidence type="ECO:0000313" key="7">
    <source>
        <dbReference type="Proteomes" id="UP000192656"/>
    </source>
</evidence>
<dbReference type="PANTHER" id="PTHR43580:SF2">
    <property type="entry name" value="CYTOKINE-LIKE NUCLEAR FACTOR N-PAC"/>
    <property type="match status" value="1"/>
</dbReference>
<dbReference type="Pfam" id="PF03446">
    <property type="entry name" value="NAD_binding_2"/>
    <property type="match status" value="1"/>
</dbReference>
<dbReference type="SUPFAM" id="SSF48179">
    <property type="entry name" value="6-phosphogluconate dehydrogenase C-terminal domain-like"/>
    <property type="match status" value="1"/>
</dbReference>
<dbReference type="InterPro" id="IPR029154">
    <property type="entry name" value="HIBADH-like_NADP-bd"/>
</dbReference>
<dbReference type="Pfam" id="PF14833">
    <property type="entry name" value="NAD_binding_11"/>
    <property type="match status" value="1"/>
</dbReference>
<evidence type="ECO:0000256" key="2">
    <source>
        <dbReference type="ARBA" id="ARBA00023027"/>
    </source>
</evidence>
<keyword evidence="2" id="KW-0520">NAD</keyword>
<gene>
    <name evidence="6" type="ORF">SAMN06297251_1128</name>
</gene>
<feature type="domain" description="6-phosphogluconate dehydrogenase NADP-binding" evidence="4">
    <location>
        <begin position="3"/>
        <end position="163"/>
    </location>
</feature>
<sequence>MPTIAFLGLGAMGSRIAKNLLDADHDLIVWNRSDEKTKPLVEAGARRVETPREAGETADIVMAMVADDEASRAVWLDPETGALAGMGAGKTAIEISTLQPGWVEELGKAMKAQGVDLLEAPVSGTLPQAENADLVFFLGGDRSVVEKAEPFLKSIGKASTHVGQWGDGARVKLATNAMLGIHVAAWAEILSMLDRSPTDTQTAVEAISKTSVWAPNFGYLTKTMIDRNFEPKFPIDLIEKDFRYAMGVAGEAEAPLMRQVHETIARAISKGYGKDNMTALRKLYE</sequence>
<evidence type="ECO:0000256" key="3">
    <source>
        <dbReference type="PIRSR" id="PIRSR000103-1"/>
    </source>
</evidence>
<organism evidence="6 7">
    <name type="scientific">Fulvimarina manganoxydans</name>
    <dbReference type="NCBI Taxonomy" id="937218"/>
    <lineage>
        <taxon>Bacteria</taxon>
        <taxon>Pseudomonadati</taxon>
        <taxon>Pseudomonadota</taxon>
        <taxon>Alphaproteobacteria</taxon>
        <taxon>Hyphomicrobiales</taxon>
        <taxon>Aurantimonadaceae</taxon>
        <taxon>Fulvimarina</taxon>
    </lineage>
</organism>
<evidence type="ECO:0000313" key="6">
    <source>
        <dbReference type="EMBL" id="SMC90617.1"/>
    </source>
</evidence>
<dbReference type="InterPro" id="IPR013328">
    <property type="entry name" value="6PGD_dom2"/>
</dbReference>
<accession>A0A1W2CZC8</accession>
<dbReference type="EMBL" id="FWXR01000012">
    <property type="protein sequence ID" value="SMC90617.1"/>
    <property type="molecule type" value="Genomic_DNA"/>
</dbReference>
<dbReference type="InterPro" id="IPR051265">
    <property type="entry name" value="HIBADH-related_NP60_sf"/>
</dbReference>
<dbReference type="Proteomes" id="UP000192656">
    <property type="component" value="Unassembled WGS sequence"/>
</dbReference>
<protein>
    <submittedName>
        <fullName evidence="6">3-hydroxyisobutyrate dehydrogenase</fullName>
    </submittedName>
</protein>
<dbReference type="SUPFAM" id="SSF51735">
    <property type="entry name" value="NAD(P)-binding Rossmann-fold domains"/>
    <property type="match status" value="1"/>
</dbReference>
<dbReference type="InterPro" id="IPR015815">
    <property type="entry name" value="HIBADH-related"/>
</dbReference>
<keyword evidence="7" id="KW-1185">Reference proteome</keyword>
<proteinExistence type="predicted"/>
<dbReference type="Gene3D" id="1.10.1040.10">
    <property type="entry name" value="N-(1-d-carboxylethyl)-l-norvaline Dehydrogenase, domain 2"/>
    <property type="match status" value="1"/>
</dbReference>
<feature type="active site" evidence="3">
    <location>
        <position position="172"/>
    </location>
</feature>
<dbReference type="GO" id="GO:0016491">
    <property type="term" value="F:oxidoreductase activity"/>
    <property type="evidence" value="ECO:0007669"/>
    <property type="project" value="UniProtKB-KW"/>
</dbReference>
<dbReference type="Gene3D" id="3.40.50.720">
    <property type="entry name" value="NAD(P)-binding Rossmann-like Domain"/>
    <property type="match status" value="1"/>
</dbReference>
<name>A0A1W2CZC8_9HYPH</name>
<dbReference type="InterPro" id="IPR008927">
    <property type="entry name" value="6-PGluconate_DH-like_C_sf"/>
</dbReference>
<dbReference type="GO" id="GO:0051287">
    <property type="term" value="F:NAD binding"/>
    <property type="evidence" value="ECO:0007669"/>
    <property type="project" value="InterPro"/>
</dbReference>